<evidence type="ECO:0000313" key="4">
    <source>
        <dbReference type="Proteomes" id="UP001623661"/>
    </source>
</evidence>
<dbReference type="GO" id="GO:0008168">
    <property type="term" value="F:methyltransferase activity"/>
    <property type="evidence" value="ECO:0007669"/>
    <property type="project" value="UniProtKB-KW"/>
</dbReference>
<reference evidence="3 4" key="1">
    <citation type="submission" date="2024-11" db="EMBL/GenBank/DDBJ databases">
        <authorList>
            <person name="Heng Y.C."/>
            <person name="Lim A.C.H."/>
            <person name="Lee J.K.Y."/>
            <person name="Kittelmann S."/>
        </authorList>
    </citation>
    <scope>NUCLEOTIDE SEQUENCE [LARGE SCALE GENOMIC DNA]</scope>
    <source>
        <strain evidence="3 4">WILCCON 0202</strain>
    </source>
</reference>
<organism evidence="3 4">
    <name type="scientific">Candidatus Clostridium radicumherbarum</name>
    <dbReference type="NCBI Taxonomy" id="3381662"/>
    <lineage>
        <taxon>Bacteria</taxon>
        <taxon>Bacillati</taxon>
        <taxon>Bacillota</taxon>
        <taxon>Clostridia</taxon>
        <taxon>Eubacteriales</taxon>
        <taxon>Clostridiaceae</taxon>
        <taxon>Clostridium</taxon>
    </lineage>
</organism>
<comment type="caution">
    <text evidence="1">Lacks conserved residue(s) required for the propagation of feature annotation.</text>
</comment>
<sequence>MYIKPLSESEKIVLKQRFNRIKELQEKDICFGCYNFKTGDIFPDEGLIFYEDDKVRCQFEKFPRTTGQTVIVSKEHYEDISEMPLELGTYILKIANEIIKLHKEIIGAEKVYMCTVCDGKRNHLHFSLFPRLKGETIGFKNFVKEDGIIMDYYETVEIYKQKMKELI</sequence>
<name>A0ABW8TXK9_9CLOT</name>
<protein>
    <submittedName>
        <fullName evidence="3">HIT family protein</fullName>
        <ecNumber evidence="3">2.1.1.-</ecNumber>
    </submittedName>
</protein>
<dbReference type="SUPFAM" id="SSF54197">
    <property type="entry name" value="HIT-like"/>
    <property type="match status" value="1"/>
</dbReference>
<dbReference type="Proteomes" id="UP001623661">
    <property type="component" value="Unassembled WGS sequence"/>
</dbReference>
<dbReference type="EMBL" id="JBJHZY010000006">
    <property type="protein sequence ID" value="MFL0270141.1"/>
    <property type="molecule type" value="Genomic_DNA"/>
</dbReference>
<dbReference type="Gene3D" id="3.30.428.10">
    <property type="entry name" value="HIT-like"/>
    <property type="match status" value="1"/>
</dbReference>
<gene>
    <name evidence="3" type="ORF">ACJDUH_18840</name>
</gene>
<keyword evidence="4" id="KW-1185">Reference proteome</keyword>
<dbReference type="InterPro" id="IPR011146">
    <property type="entry name" value="HIT-like"/>
</dbReference>
<evidence type="ECO:0000313" key="3">
    <source>
        <dbReference type="EMBL" id="MFL0270141.1"/>
    </source>
</evidence>
<dbReference type="GO" id="GO:0032259">
    <property type="term" value="P:methylation"/>
    <property type="evidence" value="ECO:0007669"/>
    <property type="project" value="UniProtKB-KW"/>
</dbReference>
<dbReference type="InterPro" id="IPR036265">
    <property type="entry name" value="HIT-like_sf"/>
</dbReference>
<dbReference type="EC" id="2.1.1.-" evidence="3"/>
<feature type="domain" description="HIT" evidence="2">
    <location>
        <begin position="35"/>
        <end position="138"/>
    </location>
</feature>
<dbReference type="PROSITE" id="PS51084">
    <property type="entry name" value="HIT_2"/>
    <property type="match status" value="1"/>
</dbReference>
<keyword evidence="3" id="KW-0808">Transferase</keyword>
<proteinExistence type="predicted"/>
<keyword evidence="3" id="KW-0489">Methyltransferase</keyword>
<comment type="caution">
    <text evidence="3">The sequence shown here is derived from an EMBL/GenBank/DDBJ whole genome shotgun (WGS) entry which is preliminary data.</text>
</comment>
<evidence type="ECO:0000256" key="1">
    <source>
        <dbReference type="PROSITE-ProRule" id="PRU00464"/>
    </source>
</evidence>
<dbReference type="RefSeq" id="WP_406766773.1">
    <property type="nucleotide sequence ID" value="NZ_JBJHZY010000006.1"/>
</dbReference>
<evidence type="ECO:0000259" key="2">
    <source>
        <dbReference type="PROSITE" id="PS51084"/>
    </source>
</evidence>
<accession>A0ABW8TXK9</accession>